<evidence type="ECO:0000256" key="2">
    <source>
        <dbReference type="ARBA" id="ARBA00022679"/>
    </source>
</evidence>
<accession>A0A414JBW4</accession>
<evidence type="ECO:0000259" key="4">
    <source>
        <dbReference type="Pfam" id="PF00535"/>
    </source>
</evidence>
<sequence length="428" mass="51052">MLRERQEIKLDKTLSIIIPCYNVEKYIEECLESVCNDRDADIEVICVNDGSTDGTLDILEQWKQKDARVIVINQENKGVSVARNQGLHIAKGKFIYFLDSDDKVKDVAILEKCCEKMQEDQLDILIGAGKSFFETEEFYKKYSYYEKSYRIEHEYPRIMKGTELMAELQRNGEWAVQQSTRIYRRKFLQDNNVYYTEGQLHEDNYVTFMCMYLTDRTTAVKDVLFERRIRENSIMTQKVTHKNVEGYLVNFVQDLYLIADYRDVKSPNMDMGFPLDIARRDIKRTYRLLDEEEKKSLEERLTEEQKFYFDTLIRREIEAEDRMDAKSKFLERVNRENKEVRQKQEIRILNLELQLTKLEADRKQEQERNEKIKKDLQKKIKETNKDLKKANKKIKEMKESTSWKIGRAITCPVRKLKTILRKFSNGIA</sequence>
<proteinExistence type="predicted"/>
<feature type="coiled-coil region" evidence="3">
    <location>
        <begin position="341"/>
        <end position="400"/>
    </location>
</feature>
<dbReference type="SUPFAM" id="SSF53448">
    <property type="entry name" value="Nucleotide-diphospho-sugar transferases"/>
    <property type="match status" value="1"/>
</dbReference>
<name>A0A414JBW4_9FIRM</name>
<dbReference type="Proteomes" id="UP000283745">
    <property type="component" value="Unassembled WGS sequence"/>
</dbReference>
<dbReference type="CDD" id="cd00761">
    <property type="entry name" value="Glyco_tranf_GTA_type"/>
    <property type="match status" value="1"/>
</dbReference>
<evidence type="ECO:0000256" key="1">
    <source>
        <dbReference type="ARBA" id="ARBA00022676"/>
    </source>
</evidence>
<organism evidence="5 6">
    <name type="scientific">Blautia obeum</name>
    <dbReference type="NCBI Taxonomy" id="40520"/>
    <lineage>
        <taxon>Bacteria</taxon>
        <taxon>Bacillati</taxon>
        <taxon>Bacillota</taxon>
        <taxon>Clostridia</taxon>
        <taxon>Lachnospirales</taxon>
        <taxon>Lachnospiraceae</taxon>
        <taxon>Blautia</taxon>
    </lineage>
</organism>
<keyword evidence="1" id="KW-0328">Glycosyltransferase</keyword>
<dbReference type="EMBL" id="QSKF01000001">
    <property type="protein sequence ID" value="RHE42057.1"/>
    <property type="molecule type" value="Genomic_DNA"/>
</dbReference>
<dbReference type="InterPro" id="IPR001173">
    <property type="entry name" value="Glyco_trans_2-like"/>
</dbReference>
<dbReference type="InterPro" id="IPR029044">
    <property type="entry name" value="Nucleotide-diphossugar_trans"/>
</dbReference>
<keyword evidence="2 5" id="KW-0808">Transferase</keyword>
<dbReference type="GO" id="GO:0016757">
    <property type="term" value="F:glycosyltransferase activity"/>
    <property type="evidence" value="ECO:0007669"/>
    <property type="project" value="UniProtKB-KW"/>
</dbReference>
<feature type="domain" description="Glycosyltransferase 2-like" evidence="4">
    <location>
        <begin position="15"/>
        <end position="188"/>
    </location>
</feature>
<keyword evidence="3" id="KW-0175">Coiled coil</keyword>
<gene>
    <name evidence="5" type="ORF">DW740_01800</name>
</gene>
<dbReference type="Gene3D" id="3.90.550.10">
    <property type="entry name" value="Spore Coat Polysaccharide Biosynthesis Protein SpsA, Chain A"/>
    <property type="match status" value="1"/>
</dbReference>
<comment type="caution">
    <text evidence="5">The sequence shown here is derived from an EMBL/GenBank/DDBJ whole genome shotgun (WGS) entry which is preliminary data.</text>
</comment>
<reference evidence="5 6" key="1">
    <citation type="submission" date="2018-08" db="EMBL/GenBank/DDBJ databases">
        <title>A genome reference for cultivated species of the human gut microbiota.</title>
        <authorList>
            <person name="Zou Y."/>
            <person name="Xue W."/>
            <person name="Luo G."/>
        </authorList>
    </citation>
    <scope>NUCLEOTIDE SEQUENCE [LARGE SCALE GENOMIC DNA]</scope>
    <source>
        <strain evidence="5 6">AM28-23</strain>
    </source>
</reference>
<dbReference type="AlphaFoldDB" id="A0A414JBW4"/>
<evidence type="ECO:0000256" key="3">
    <source>
        <dbReference type="SAM" id="Coils"/>
    </source>
</evidence>
<dbReference type="PANTHER" id="PTHR22916">
    <property type="entry name" value="GLYCOSYLTRANSFERASE"/>
    <property type="match status" value="1"/>
</dbReference>
<evidence type="ECO:0000313" key="6">
    <source>
        <dbReference type="Proteomes" id="UP000283745"/>
    </source>
</evidence>
<evidence type="ECO:0000313" key="5">
    <source>
        <dbReference type="EMBL" id="RHE42057.1"/>
    </source>
</evidence>
<dbReference type="PANTHER" id="PTHR22916:SF51">
    <property type="entry name" value="GLYCOSYLTRANSFERASE EPSH-RELATED"/>
    <property type="match status" value="1"/>
</dbReference>
<dbReference type="Pfam" id="PF00535">
    <property type="entry name" value="Glycos_transf_2"/>
    <property type="match status" value="1"/>
</dbReference>
<protein>
    <submittedName>
        <fullName evidence="5">Glycosyltransferase</fullName>
    </submittedName>
</protein>